<feature type="domain" description="Carrier" evidence="1">
    <location>
        <begin position="26"/>
        <end position="79"/>
    </location>
</feature>
<dbReference type="Pfam" id="PF00550">
    <property type="entry name" value="PP-binding"/>
    <property type="match status" value="1"/>
</dbReference>
<proteinExistence type="predicted"/>
<gene>
    <name evidence="2" type="ORF">GCM10017559_41850</name>
</gene>
<keyword evidence="3" id="KW-1185">Reference proteome</keyword>
<reference evidence="2 3" key="1">
    <citation type="journal article" date="2019" name="Int. J. Syst. Evol. Microbiol.">
        <title>The Global Catalogue of Microorganisms (GCM) 10K type strain sequencing project: providing services to taxonomists for standard genome sequencing and annotation.</title>
        <authorList>
            <consortium name="The Broad Institute Genomics Platform"/>
            <consortium name="The Broad Institute Genome Sequencing Center for Infectious Disease"/>
            <person name="Wu L."/>
            <person name="Ma J."/>
        </authorList>
    </citation>
    <scope>NUCLEOTIDE SEQUENCE [LARGE SCALE GENOMIC DNA]</scope>
    <source>
        <strain evidence="2 3">JCM 3106</strain>
    </source>
</reference>
<evidence type="ECO:0000313" key="3">
    <source>
        <dbReference type="Proteomes" id="UP001499930"/>
    </source>
</evidence>
<dbReference type="RefSeq" id="WP_344897900.1">
    <property type="nucleotide sequence ID" value="NZ_BAAAWD010000011.1"/>
</dbReference>
<evidence type="ECO:0000313" key="2">
    <source>
        <dbReference type="EMBL" id="GAA3014196.1"/>
    </source>
</evidence>
<sequence length="90" mass="9890">MSTVLSEREISDRLIAFIRERFLSGDPAGELDEDSPLLEWGILNSLNTALLVAHIRDEMGIDVAFETIDPRAFKSVRGLTSALLPHTAPA</sequence>
<dbReference type="Gene3D" id="1.10.1200.10">
    <property type="entry name" value="ACP-like"/>
    <property type="match status" value="1"/>
</dbReference>
<comment type="caution">
    <text evidence="2">The sequence shown here is derived from an EMBL/GenBank/DDBJ whole genome shotgun (WGS) entry which is preliminary data.</text>
</comment>
<dbReference type="InterPro" id="IPR036736">
    <property type="entry name" value="ACP-like_sf"/>
</dbReference>
<dbReference type="Proteomes" id="UP001499930">
    <property type="component" value="Unassembled WGS sequence"/>
</dbReference>
<evidence type="ECO:0000259" key="1">
    <source>
        <dbReference type="Pfam" id="PF00550"/>
    </source>
</evidence>
<protein>
    <recommendedName>
        <fullName evidence="1">Carrier domain-containing protein</fullName>
    </recommendedName>
</protein>
<name>A0ABN3Y1M5_9ACTN</name>
<accession>A0ABN3Y1M5</accession>
<organism evidence="2 3">
    <name type="scientific">Streptosporangium longisporum</name>
    <dbReference type="NCBI Taxonomy" id="46187"/>
    <lineage>
        <taxon>Bacteria</taxon>
        <taxon>Bacillati</taxon>
        <taxon>Actinomycetota</taxon>
        <taxon>Actinomycetes</taxon>
        <taxon>Streptosporangiales</taxon>
        <taxon>Streptosporangiaceae</taxon>
        <taxon>Streptosporangium</taxon>
    </lineage>
</organism>
<dbReference type="InterPro" id="IPR009081">
    <property type="entry name" value="PP-bd_ACP"/>
</dbReference>
<dbReference type="EMBL" id="BAAAWD010000011">
    <property type="protein sequence ID" value="GAA3014196.1"/>
    <property type="molecule type" value="Genomic_DNA"/>
</dbReference>
<dbReference type="SUPFAM" id="SSF47336">
    <property type="entry name" value="ACP-like"/>
    <property type="match status" value="1"/>
</dbReference>